<dbReference type="EC" id="2.7.7.2" evidence="3"/>
<evidence type="ECO:0000256" key="9">
    <source>
        <dbReference type="ARBA" id="ARBA00022827"/>
    </source>
</evidence>
<keyword evidence="5" id="KW-0288">FMN</keyword>
<keyword evidence="10" id="KW-0067">ATP-binding</keyword>
<evidence type="ECO:0000256" key="7">
    <source>
        <dbReference type="ARBA" id="ARBA00022695"/>
    </source>
</evidence>
<evidence type="ECO:0000313" key="13">
    <source>
        <dbReference type="EMBL" id="KQL44271.1"/>
    </source>
</evidence>
<dbReference type="CDD" id="cd02064">
    <property type="entry name" value="FAD_synthetase_N"/>
    <property type="match status" value="1"/>
</dbReference>
<comment type="catalytic activity">
    <reaction evidence="11">
        <text>FMN + ATP + H(+) = FAD + diphosphate</text>
        <dbReference type="Rhea" id="RHEA:17237"/>
        <dbReference type="ChEBI" id="CHEBI:15378"/>
        <dbReference type="ChEBI" id="CHEBI:30616"/>
        <dbReference type="ChEBI" id="CHEBI:33019"/>
        <dbReference type="ChEBI" id="CHEBI:57692"/>
        <dbReference type="ChEBI" id="CHEBI:58210"/>
        <dbReference type="EC" id="2.7.7.2"/>
    </reaction>
</comment>
<comment type="pathway">
    <text evidence="1">Cofactor biosynthesis; FAD biosynthesis; FAD from FMN: step 1/1.</text>
</comment>
<feature type="domain" description="FAD synthetase" evidence="12">
    <location>
        <begin position="12"/>
        <end position="154"/>
    </location>
</feature>
<evidence type="ECO:0000256" key="2">
    <source>
        <dbReference type="ARBA" id="ARBA00010214"/>
    </source>
</evidence>
<dbReference type="InterPro" id="IPR023468">
    <property type="entry name" value="Riboflavin_kinase"/>
</dbReference>
<name>A0ABR5N1C0_BRECH</name>
<keyword evidence="7" id="KW-0548">Nucleotidyltransferase</keyword>
<evidence type="ECO:0000256" key="6">
    <source>
        <dbReference type="ARBA" id="ARBA00022679"/>
    </source>
</evidence>
<evidence type="ECO:0000313" key="14">
    <source>
        <dbReference type="Proteomes" id="UP000051063"/>
    </source>
</evidence>
<comment type="similarity">
    <text evidence="2">Belongs to the RibF family.</text>
</comment>
<reference evidence="13 14" key="1">
    <citation type="submission" date="2015-09" db="EMBL/GenBank/DDBJ databases">
        <title>Genome sequencing project for genomic taxonomy and phylogenomics of Bacillus-like bacteria.</title>
        <authorList>
            <person name="Liu B."/>
            <person name="Wang J."/>
            <person name="Zhu Y."/>
            <person name="Liu G."/>
            <person name="Chen Q."/>
            <person name="Chen Z."/>
            <person name="Lan J."/>
            <person name="Che J."/>
            <person name="Ge C."/>
            <person name="Shi H."/>
            <person name="Pan Z."/>
            <person name="Liu X."/>
        </authorList>
    </citation>
    <scope>NUCLEOTIDE SEQUENCE [LARGE SCALE GENOMIC DNA]</scope>
    <source>
        <strain evidence="13 14">DSM 8552</strain>
    </source>
</reference>
<keyword evidence="8" id="KW-0547">Nucleotide-binding</keyword>
<dbReference type="RefSeq" id="WP_055746860.1">
    <property type="nucleotide sequence ID" value="NZ_LJJB01000013.1"/>
</dbReference>
<evidence type="ECO:0000256" key="4">
    <source>
        <dbReference type="ARBA" id="ARBA00022630"/>
    </source>
</evidence>
<evidence type="ECO:0000259" key="12">
    <source>
        <dbReference type="Pfam" id="PF06574"/>
    </source>
</evidence>
<evidence type="ECO:0000256" key="3">
    <source>
        <dbReference type="ARBA" id="ARBA00012393"/>
    </source>
</evidence>
<accession>A0ABR5N1C0</accession>
<gene>
    <name evidence="13" type="ORF">AN963_22920</name>
</gene>
<dbReference type="PANTHER" id="PTHR22749:SF6">
    <property type="entry name" value="RIBOFLAVIN KINASE"/>
    <property type="match status" value="1"/>
</dbReference>
<sequence length="181" mass="20199">MRVHTAGTCKLSASVMTIGALDGVHRGHQALICQARKRALVLGVPLVVYTFDPPPRVFFQQAMQLTTIEEKLHRLEHLSVDHVVVAGFDAEYSTREGSSFLRELRDLHPLEIWVGHDFRFGSNRGGDISTLRESFPVNVLDSILCSSGEIISSSRIRALLMQDRHLQAEQLLGWQTVQAKG</sequence>
<dbReference type="InterPro" id="IPR015864">
    <property type="entry name" value="FAD_synthase"/>
</dbReference>
<evidence type="ECO:0000256" key="11">
    <source>
        <dbReference type="ARBA" id="ARBA00049494"/>
    </source>
</evidence>
<evidence type="ECO:0000256" key="8">
    <source>
        <dbReference type="ARBA" id="ARBA00022741"/>
    </source>
</evidence>
<evidence type="ECO:0000256" key="5">
    <source>
        <dbReference type="ARBA" id="ARBA00022643"/>
    </source>
</evidence>
<dbReference type="InterPro" id="IPR014729">
    <property type="entry name" value="Rossmann-like_a/b/a_fold"/>
</dbReference>
<evidence type="ECO:0000256" key="10">
    <source>
        <dbReference type="ARBA" id="ARBA00022840"/>
    </source>
</evidence>
<dbReference type="Gene3D" id="3.40.50.620">
    <property type="entry name" value="HUPs"/>
    <property type="match status" value="1"/>
</dbReference>
<dbReference type="SUPFAM" id="SSF52374">
    <property type="entry name" value="Nucleotidylyl transferase"/>
    <property type="match status" value="1"/>
</dbReference>
<comment type="caution">
    <text evidence="13">The sequence shown here is derived from an EMBL/GenBank/DDBJ whole genome shotgun (WGS) entry which is preliminary data.</text>
</comment>
<organism evidence="13 14">
    <name type="scientific">Brevibacillus choshinensis</name>
    <dbReference type="NCBI Taxonomy" id="54911"/>
    <lineage>
        <taxon>Bacteria</taxon>
        <taxon>Bacillati</taxon>
        <taxon>Bacillota</taxon>
        <taxon>Bacilli</taxon>
        <taxon>Bacillales</taxon>
        <taxon>Paenibacillaceae</taxon>
        <taxon>Brevibacillus</taxon>
    </lineage>
</organism>
<dbReference type="Proteomes" id="UP000051063">
    <property type="component" value="Unassembled WGS sequence"/>
</dbReference>
<evidence type="ECO:0000256" key="1">
    <source>
        <dbReference type="ARBA" id="ARBA00004726"/>
    </source>
</evidence>
<proteinExistence type="inferred from homology"/>
<keyword evidence="4" id="KW-0285">Flavoprotein</keyword>
<dbReference type="PANTHER" id="PTHR22749">
    <property type="entry name" value="RIBOFLAVIN KINASE/FMN ADENYLYLTRANSFERASE"/>
    <property type="match status" value="1"/>
</dbReference>
<keyword evidence="9" id="KW-0274">FAD</keyword>
<protein>
    <recommendedName>
        <fullName evidence="3">FAD synthase</fullName>
        <ecNumber evidence="3">2.7.7.2</ecNumber>
    </recommendedName>
</protein>
<dbReference type="Pfam" id="PF06574">
    <property type="entry name" value="FAD_syn"/>
    <property type="match status" value="1"/>
</dbReference>
<keyword evidence="6" id="KW-0808">Transferase</keyword>
<keyword evidence="14" id="KW-1185">Reference proteome</keyword>
<dbReference type="EMBL" id="LJJB01000013">
    <property type="protein sequence ID" value="KQL44271.1"/>
    <property type="molecule type" value="Genomic_DNA"/>
</dbReference>